<dbReference type="PANTHER" id="PTHR46558:SF11">
    <property type="entry name" value="HTH-TYPE TRANSCRIPTIONAL REGULATOR XRE"/>
    <property type="match status" value="1"/>
</dbReference>
<dbReference type="PROSITE" id="PS50943">
    <property type="entry name" value="HTH_CROC1"/>
    <property type="match status" value="1"/>
</dbReference>
<dbReference type="RefSeq" id="WP_136901423.1">
    <property type="nucleotide sequence ID" value="NZ_SUME01000004.1"/>
</dbReference>
<dbReference type="Pfam" id="PF01381">
    <property type="entry name" value="HTH_3"/>
    <property type="match status" value="1"/>
</dbReference>
<accession>A0A4U0P065</accession>
<organism evidence="3 4">
    <name type="scientific">Sphingobacterium olei</name>
    <dbReference type="NCBI Taxonomy" id="2571155"/>
    <lineage>
        <taxon>Bacteria</taxon>
        <taxon>Pseudomonadati</taxon>
        <taxon>Bacteroidota</taxon>
        <taxon>Sphingobacteriia</taxon>
        <taxon>Sphingobacteriales</taxon>
        <taxon>Sphingobacteriaceae</taxon>
        <taxon>Sphingobacterium</taxon>
    </lineage>
</organism>
<reference evidence="3 4" key="1">
    <citation type="submission" date="2019-04" db="EMBL/GenBank/DDBJ databases">
        <title>Sphingobacterium olei sp. nov., isolated from oil-contaminated soil.</title>
        <authorList>
            <person name="Liu B."/>
        </authorList>
    </citation>
    <scope>NUCLEOTIDE SEQUENCE [LARGE SCALE GENOMIC DNA]</scope>
    <source>
        <strain evidence="3 4">HAL-9</strain>
    </source>
</reference>
<evidence type="ECO:0000313" key="4">
    <source>
        <dbReference type="Proteomes" id="UP000306808"/>
    </source>
</evidence>
<dbReference type="GO" id="GO:0003677">
    <property type="term" value="F:DNA binding"/>
    <property type="evidence" value="ECO:0007669"/>
    <property type="project" value="UniProtKB-KW"/>
</dbReference>
<feature type="domain" description="HTH cro/C1-type" evidence="2">
    <location>
        <begin position="8"/>
        <end position="62"/>
    </location>
</feature>
<dbReference type="Gene3D" id="1.10.260.40">
    <property type="entry name" value="lambda repressor-like DNA-binding domains"/>
    <property type="match status" value="1"/>
</dbReference>
<dbReference type="Proteomes" id="UP000306808">
    <property type="component" value="Unassembled WGS sequence"/>
</dbReference>
<dbReference type="OrthoDB" id="3831186at2"/>
<dbReference type="InterPro" id="IPR001387">
    <property type="entry name" value="Cro/C1-type_HTH"/>
</dbReference>
<gene>
    <name evidence="3" type="ORF">FAZ15_11305</name>
</gene>
<dbReference type="SUPFAM" id="SSF47413">
    <property type="entry name" value="lambda repressor-like DNA-binding domains"/>
    <property type="match status" value="1"/>
</dbReference>
<keyword evidence="4" id="KW-1185">Reference proteome</keyword>
<evidence type="ECO:0000256" key="1">
    <source>
        <dbReference type="ARBA" id="ARBA00023125"/>
    </source>
</evidence>
<evidence type="ECO:0000259" key="2">
    <source>
        <dbReference type="PROSITE" id="PS50943"/>
    </source>
</evidence>
<dbReference type="EMBL" id="SUME01000004">
    <property type="protein sequence ID" value="TJZ60577.1"/>
    <property type="molecule type" value="Genomic_DNA"/>
</dbReference>
<name>A0A4U0P065_9SPHI</name>
<evidence type="ECO:0000313" key="3">
    <source>
        <dbReference type="EMBL" id="TJZ60577.1"/>
    </source>
</evidence>
<sequence length="220" mass="25557">MSQIGNNIKKLRKVKGLSQQAFAELFGLTRGNISSYEEFRAEPRIEVILQIAKYFSIPVAELLEKQLTVNEILNFEDYFVDDSAIKNAKNLAQIPFIGREAFQMGQHVLADLVNLPQIYFPVYSKSSFMAVENNSFIPRPVSFPFEENAILFFEHVEVDILHTLDQHFGFYLKEENLFFGQYEVEGKDIELVLNDWKKVSFTTEDAVCFWKLYAKFEKVL</sequence>
<dbReference type="PANTHER" id="PTHR46558">
    <property type="entry name" value="TRACRIPTIONAL REGULATORY PROTEIN-RELATED-RELATED"/>
    <property type="match status" value="1"/>
</dbReference>
<dbReference type="CDD" id="cd00093">
    <property type="entry name" value="HTH_XRE"/>
    <property type="match status" value="1"/>
</dbReference>
<dbReference type="SMART" id="SM00530">
    <property type="entry name" value="HTH_XRE"/>
    <property type="match status" value="1"/>
</dbReference>
<keyword evidence="1" id="KW-0238">DNA-binding</keyword>
<comment type="caution">
    <text evidence="3">The sequence shown here is derived from an EMBL/GenBank/DDBJ whole genome shotgun (WGS) entry which is preliminary data.</text>
</comment>
<dbReference type="AlphaFoldDB" id="A0A4U0P065"/>
<protein>
    <submittedName>
        <fullName evidence="3">Helix-turn-helix transcriptional regulator</fullName>
    </submittedName>
</protein>
<dbReference type="InterPro" id="IPR010982">
    <property type="entry name" value="Lambda_DNA-bd_dom_sf"/>
</dbReference>
<proteinExistence type="predicted"/>